<keyword evidence="4 11" id="KW-0732">Signal</keyword>
<reference evidence="14 15" key="1">
    <citation type="submission" date="2019-10" db="EMBL/GenBank/DDBJ databases">
        <title>Genome sequence of Luteimicrobium xylanilyticum HY-24.</title>
        <authorList>
            <person name="Kim D.Y."/>
            <person name="Park H.-Y."/>
        </authorList>
    </citation>
    <scope>NUCLEOTIDE SEQUENCE [LARGE SCALE GENOMIC DNA]</scope>
    <source>
        <strain evidence="14 15">HY-24</strain>
    </source>
</reference>
<dbReference type="CDD" id="cd07474">
    <property type="entry name" value="Peptidases_S8_subtilisin_Vpr-like"/>
    <property type="match status" value="1"/>
</dbReference>
<feature type="domain" description="PA" evidence="13">
    <location>
        <begin position="441"/>
        <end position="533"/>
    </location>
</feature>
<keyword evidence="2" id="KW-0964">Secreted</keyword>
<evidence type="ECO:0000256" key="2">
    <source>
        <dbReference type="ARBA" id="ARBA00022512"/>
    </source>
</evidence>
<dbReference type="PANTHER" id="PTHR43806:SF11">
    <property type="entry name" value="CEREVISIN-RELATED"/>
    <property type="match status" value="1"/>
</dbReference>
<dbReference type="InterPro" id="IPR015500">
    <property type="entry name" value="Peptidase_S8_subtilisin-rel"/>
</dbReference>
<dbReference type="InterPro" id="IPR023827">
    <property type="entry name" value="Peptidase_S8_Asp-AS"/>
</dbReference>
<feature type="active site" description="Charge relay system" evidence="7 8">
    <location>
        <position position="187"/>
    </location>
</feature>
<dbReference type="Proteomes" id="UP000326702">
    <property type="component" value="Chromosome"/>
</dbReference>
<evidence type="ECO:0000256" key="7">
    <source>
        <dbReference type="PIRSR" id="PIRSR615500-1"/>
    </source>
</evidence>
<dbReference type="InterPro" id="IPR050131">
    <property type="entry name" value="Peptidase_S8_subtilisin-like"/>
</dbReference>
<keyword evidence="5 8" id="KW-0378">Hydrolase</keyword>
<keyword evidence="15" id="KW-1185">Reference proteome</keyword>
<dbReference type="GO" id="GO:0004252">
    <property type="term" value="F:serine-type endopeptidase activity"/>
    <property type="evidence" value="ECO:0007669"/>
    <property type="project" value="UniProtKB-UniRule"/>
</dbReference>
<evidence type="ECO:0000256" key="10">
    <source>
        <dbReference type="SAM" id="MobiDB-lite"/>
    </source>
</evidence>
<dbReference type="AlphaFoldDB" id="A0A5P9Q616"/>
<dbReference type="PROSITE" id="PS00137">
    <property type="entry name" value="SUBTILASE_HIS"/>
    <property type="match status" value="1"/>
</dbReference>
<dbReference type="InterPro" id="IPR023828">
    <property type="entry name" value="Peptidase_S8_Ser-AS"/>
</dbReference>
<evidence type="ECO:0000256" key="5">
    <source>
        <dbReference type="ARBA" id="ARBA00022801"/>
    </source>
</evidence>
<feature type="domain" description="Peptidase S8/S53" evidence="12">
    <location>
        <begin position="178"/>
        <end position="651"/>
    </location>
</feature>
<dbReference type="Gene3D" id="3.40.50.200">
    <property type="entry name" value="Peptidase S8/S53 domain"/>
    <property type="match status" value="2"/>
</dbReference>
<dbReference type="InterPro" id="IPR022398">
    <property type="entry name" value="Peptidase_S8_His-AS"/>
</dbReference>
<dbReference type="PROSITE" id="PS00136">
    <property type="entry name" value="SUBTILASE_ASP"/>
    <property type="match status" value="1"/>
</dbReference>
<dbReference type="InterPro" id="IPR003137">
    <property type="entry name" value="PA_domain"/>
</dbReference>
<keyword evidence="2" id="KW-0134">Cell wall</keyword>
<gene>
    <name evidence="14" type="ORF">KDY119_00299</name>
</gene>
<dbReference type="InterPro" id="IPR036852">
    <property type="entry name" value="Peptidase_S8/S53_dom_sf"/>
</dbReference>
<comment type="similarity">
    <text evidence="1 8 9">Belongs to the peptidase S8 family.</text>
</comment>
<dbReference type="EC" id="3.4.21.96" evidence="14"/>
<dbReference type="PROSITE" id="PS51892">
    <property type="entry name" value="SUBTILASE"/>
    <property type="match status" value="1"/>
</dbReference>
<dbReference type="Pfam" id="PF02225">
    <property type="entry name" value="PA"/>
    <property type="match status" value="1"/>
</dbReference>
<accession>A0A5P9Q616</accession>
<evidence type="ECO:0000313" key="14">
    <source>
        <dbReference type="EMBL" id="QFU96809.1"/>
    </source>
</evidence>
<evidence type="ECO:0000256" key="4">
    <source>
        <dbReference type="ARBA" id="ARBA00022729"/>
    </source>
</evidence>
<feature type="chain" id="PRO_5038620030" evidence="11">
    <location>
        <begin position="25"/>
        <end position="1134"/>
    </location>
</feature>
<organism evidence="14 15">
    <name type="scientific">Luteimicrobium xylanilyticum</name>
    <dbReference type="NCBI Taxonomy" id="1133546"/>
    <lineage>
        <taxon>Bacteria</taxon>
        <taxon>Bacillati</taxon>
        <taxon>Actinomycetota</taxon>
        <taxon>Actinomycetes</taxon>
        <taxon>Micrococcales</taxon>
        <taxon>Luteimicrobium</taxon>
    </lineage>
</organism>
<feature type="signal peptide" evidence="11">
    <location>
        <begin position="1"/>
        <end position="24"/>
    </location>
</feature>
<feature type="compositionally biased region" description="Basic residues" evidence="10">
    <location>
        <begin position="1101"/>
        <end position="1114"/>
    </location>
</feature>
<dbReference type="GO" id="GO:0006508">
    <property type="term" value="P:proteolysis"/>
    <property type="evidence" value="ECO:0007669"/>
    <property type="project" value="UniProtKB-KW"/>
</dbReference>
<evidence type="ECO:0000259" key="13">
    <source>
        <dbReference type="Pfam" id="PF02225"/>
    </source>
</evidence>
<evidence type="ECO:0000256" key="6">
    <source>
        <dbReference type="ARBA" id="ARBA00022825"/>
    </source>
</evidence>
<evidence type="ECO:0000256" key="11">
    <source>
        <dbReference type="SAM" id="SignalP"/>
    </source>
</evidence>
<dbReference type="PROSITE" id="PS00138">
    <property type="entry name" value="SUBTILASE_SER"/>
    <property type="match status" value="1"/>
</dbReference>
<dbReference type="InterPro" id="IPR034213">
    <property type="entry name" value="S8_Vpr-like"/>
</dbReference>
<dbReference type="Pfam" id="PF00082">
    <property type="entry name" value="Peptidase_S8"/>
    <property type="match status" value="1"/>
</dbReference>
<proteinExistence type="inferred from homology"/>
<evidence type="ECO:0000256" key="9">
    <source>
        <dbReference type="RuleBase" id="RU003355"/>
    </source>
</evidence>
<feature type="region of interest" description="Disordered" evidence="10">
    <location>
        <begin position="1101"/>
        <end position="1134"/>
    </location>
</feature>
<evidence type="ECO:0000256" key="8">
    <source>
        <dbReference type="PROSITE-ProRule" id="PRU01240"/>
    </source>
</evidence>
<dbReference type="SUPFAM" id="SSF52743">
    <property type="entry name" value="Subtilisin-like"/>
    <property type="match status" value="1"/>
</dbReference>
<evidence type="ECO:0000256" key="1">
    <source>
        <dbReference type="ARBA" id="ARBA00011073"/>
    </source>
</evidence>
<keyword evidence="3 8" id="KW-0645">Protease</keyword>
<evidence type="ECO:0000256" key="3">
    <source>
        <dbReference type="ARBA" id="ARBA00022670"/>
    </source>
</evidence>
<feature type="active site" description="Charge relay system" evidence="7 8">
    <location>
        <position position="610"/>
    </location>
</feature>
<sequence>MVAAVAATLVASVGTIGVAASATASDGGPTATPAPTVSAQKVDPSAKLAGSLTTSVKGRHSVFVQLSGDGAADASADTSGTTTQKKAAAKALRSQVAKTASSVVGTAKAHDDDATKLFEVSNAVPGVAVSADGAAIEALAKRSDVVKITPLVPKKVSNASTANLTKALATWQDYGNTGKGVTVGVIDTGIDYTHADFGGPGTVAAWEKAHANSAGPWTPTAKVVGGYDFVGDDYNADPTDPSTYQPVPHPDSNPLGCNDHGTHVSGTVAGYGENADGSTFKGNYSKLTADKLMNMKIGPGMAPEASLYALKVFGCDGSTDEVIPALDWALDPNGDGNFSDHLDIVNMSLGSDYGVVDDPENAVIDKLAAHGVLPVIAMGNNGDLTDTGGSPGNAVRSLAVASSVDAYQLRDGLKVNAPSDVAGTVAGQFSTAYDWANKAPVTGDVVAIPGTNADGCTALSASDAAKVKGKVAWLVWDDNDATRRCGSAARANNVAAAGATGAIFTSSLDVFGAGILGNDKIPVIQLPKAQTDRLQPAVDAGTLNVTFDGALAATIKDVTPSITDTLSSFSSRGTHGSLGVVKPDVTAPGDTVASAGLGTGDGVLVESGTSMATPHVAGISALVKVAHPGWSTEQLKAAIMNTADHDLYTGDDKSGDIYGPARVGSGRVDALNAVNTSVLAYDTDVKGAVSASFGVVAVPITKAVKTVKRTIKVQNTGSKATTVTLKYQGIVKQPGVTYTVRPAAMNLKAHSSKTATVTMTVVTKSLRKTLDPTMAATQTNPYTGASEARQYVADASGRLLVKPAGKTALRVPVYGAAKPTSTTSTKAKTFRSGKNTLTALTLKGQGVSQGKGSTAFNSLTSVLQLGAKSPKLPVCKGTQTDGCTTNTTDTSGDLRYVGAGSTKGLHGYADGTLTFGIASWGDWATIGNMVVPYVLIDTNGDGKADYEVDVINATSTDLLEALVSDLNDRDANGSPTPVSISPVNYNEGDVDTNVFDNNVLTIPVDPAAIGVKKTDRSFPITYQVGTYSGYTGADIDDSAAVRFDVADPGVVVSSPLYLDEGGSSIVYTLGSDVAKKGTDALVLHLQGTQGKRAEVVHLAKASKPKAAPHGKKHAPSYSHLKGLHPRVLGSGAQD</sequence>
<name>A0A5P9Q616_9MICO</name>
<protein>
    <submittedName>
        <fullName evidence="14">Lactocepin</fullName>
        <ecNumber evidence="14">3.4.21.96</ecNumber>
    </submittedName>
</protein>
<dbReference type="EMBL" id="CP045529">
    <property type="protein sequence ID" value="QFU96809.1"/>
    <property type="molecule type" value="Genomic_DNA"/>
</dbReference>
<evidence type="ECO:0000313" key="15">
    <source>
        <dbReference type="Proteomes" id="UP000326702"/>
    </source>
</evidence>
<dbReference type="KEGG" id="lxl:KDY119_00299"/>
<keyword evidence="6 8" id="KW-0720">Serine protease</keyword>
<dbReference type="InterPro" id="IPR000209">
    <property type="entry name" value="Peptidase_S8/S53_dom"/>
</dbReference>
<evidence type="ECO:0000259" key="12">
    <source>
        <dbReference type="Pfam" id="PF00082"/>
    </source>
</evidence>
<dbReference type="PANTHER" id="PTHR43806">
    <property type="entry name" value="PEPTIDASE S8"/>
    <property type="match status" value="1"/>
</dbReference>
<dbReference type="PRINTS" id="PR00723">
    <property type="entry name" value="SUBTILISIN"/>
</dbReference>
<feature type="active site" description="Charge relay system" evidence="7 8">
    <location>
        <position position="260"/>
    </location>
</feature>